<protein>
    <recommendedName>
        <fullName evidence="3">G domain-containing protein</fullName>
    </recommendedName>
</protein>
<dbReference type="SUPFAM" id="SSF52540">
    <property type="entry name" value="P-loop containing nucleoside triphosphate hydrolases"/>
    <property type="match status" value="1"/>
</dbReference>
<evidence type="ECO:0000313" key="2">
    <source>
        <dbReference type="Proteomes" id="UP001149400"/>
    </source>
</evidence>
<keyword evidence="2" id="KW-1185">Reference proteome</keyword>
<dbReference type="EMBL" id="JAJUBC010000011">
    <property type="protein sequence ID" value="MDD1793789.1"/>
    <property type="molecule type" value="Genomic_DNA"/>
</dbReference>
<organism evidence="1 2">
    <name type="scientific">Enterovibrio gelatinilyticus</name>
    <dbReference type="NCBI Taxonomy" id="2899819"/>
    <lineage>
        <taxon>Bacteria</taxon>
        <taxon>Pseudomonadati</taxon>
        <taxon>Pseudomonadota</taxon>
        <taxon>Gammaproteobacteria</taxon>
        <taxon>Vibrionales</taxon>
        <taxon>Vibrionaceae</taxon>
        <taxon>Enterovibrio</taxon>
    </lineage>
</organism>
<accession>A0ABT5R0I8</accession>
<dbReference type="InterPro" id="IPR001270">
    <property type="entry name" value="ClpA/B"/>
</dbReference>
<dbReference type="Proteomes" id="UP001149400">
    <property type="component" value="Unassembled WGS sequence"/>
</dbReference>
<dbReference type="Gene3D" id="3.40.50.300">
    <property type="entry name" value="P-loop containing nucleotide triphosphate hydrolases"/>
    <property type="match status" value="1"/>
</dbReference>
<reference evidence="1" key="1">
    <citation type="submission" date="2021-12" db="EMBL/GenBank/DDBJ databases">
        <title>Enterovibrio ZSDZ35 sp. nov. and Enterovibrio ZSDZ42 sp. nov., isolated from coastal seawater in Qingdao.</title>
        <authorList>
            <person name="Zhang P."/>
        </authorList>
    </citation>
    <scope>NUCLEOTIDE SEQUENCE</scope>
    <source>
        <strain evidence="1">ZSDZ42</strain>
    </source>
</reference>
<dbReference type="RefSeq" id="WP_274164638.1">
    <property type="nucleotide sequence ID" value="NZ_JAJUBC010000011.1"/>
</dbReference>
<evidence type="ECO:0008006" key="3">
    <source>
        <dbReference type="Google" id="ProtNLM"/>
    </source>
</evidence>
<evidence type="ECO:0000313" key="1">
    <source>
        <dbReference type="EMBL" id="MDD1793789.1"/>
    </source>
</evidence>
<dbReference type="PRINTS" id="PR00300">
    <property type="entry name" value="CLPPROTEASEA"/>
</dbReference>
<dbReference type="InterPro" id="IPR027417">
    <property type="entry name" value="P-loop_NTPase"/>
</dbReference>
<name>A0ABT5R0I8_9GAMM</name>
<gene>
    <name evidence="1" type="ORF">LRP50_11665</name>
</gene>
<comment type="caution">
    <text evidence="1">The sequence shown here is derived from an EMBL/GenBank/DDBJ whole genome shotgun (WGS) entry which is preliminary data.</text>
</comment>
<sequence>MQNSTVFSRQLAMDISHSSLLDEFKKATLQLRLHELEAQSLNILFAGPQGVGKTATIKALFGDDLVGDALSEQTASNSLEVSRYEKGGLVVWDYPGHTGHAEQDALLDMQLGATLTECDGDGTPLIDMVVVVLDAAERNLNSGYRLICEVIVPALGDQFDSRLVVGLNKVDAASYGYEWDFAMDTPSPEVEIWPESTASLLRHCMLDESGLEIAPVCYAAEFARKDDIARPFNLLKLVNEMVSKLPIEKKLMVFDAPLNNKTMAWHESDDRINYLVQMENNLFDLIYEGAKDGARFGGLLGAYLGKQGRELGYLVRRNVRRTLHQE</sequence>
<proteinExistence type="predicted"/>